<keyword evidence="2" id="KW-0472">Membrane</keyword>
<comment type="caution">
    <text evidence="3">The sequence shown here is derived from an EMBL/GenBank/DDBJ whole genome shotgun (WGS) entry which is preliminary data.</text>
</comment>
<feature type="compositionally biased region" description="Polar residues" evidence="1">
    <location>
        <begin position="690"/>
        <end position="719"/>
    </location>
</feature>
<keyword evidence="2" id="KW-1133">Transmembrane helix</keyword>
<dbReference type="Proteomes" id="UP001370758">
    <property type="component" value="Unassembled WGS sequence"/>
</dbReference>
<keyword evidence="4" id="KW-1185">Reference proteome</keyword>
<evidence type="ECO:0000256" key="2">
    <source>
        <dbReference type="SAM" id="Phobius"/>
    </source>
</evidence>
<evidence type="ECO:0000313" key="3">
    <source>
        <dbReference type="EMBL" id="KAK6511188.1"/>
    </source>
</evidence>
<gene>
    <name evidence="3" type="ORF">TWF481_000110</name>
</gene>
<accession>A0AAV9WLN2</accession>
<protein>
    <submittedName>
        <fullName evidence="3">Uncharacterized protein</fullName>
    </submittedName>
</protein>
<keyword evidence="2" id="KW-0812">Transmembrane</keyword>
<proteinExistence type="predicted"/>
<dbReference type="AlphaFoldDB" id="A0AAV9WLN2"/>
<sequence>MAPVTDTKTPTDEGSNLVTSNDNTMETNVALVALVFAAIAFVAAFFQALLQYLTSNQRDKCMIGATGPWSKYTKTGWDLRRWRIVVQYPKLEFSTLALLRARMRAPENLGLWAIKNIPGLFKGLPSAQYYKVVHVGPGKSRSFFWYLEDSGRVARGTSGKLLTVWDLTVAQKVSWLWFCLTKRRSGPVFFARAGWCNIITALGVLPDHRLVDRYENADIIPSSVDVPIQIMGLFDLCLLCYITNIKDVKIDAALGTINGQNNFIRFNTQDIPGLGKAVTIDGDFEGLKQNLDVLDSTQLVDICLLAKGFFLGCGFNPSLDYFDESALVFGLAHRWDDEDWQRHHRDWFFLIYNSSLNGAERTKAFNKTSLTQQADNYSEYRRRNPTAECWTDAWLSLINSCNPTIIKYLAIMPFTGSWRGVPQKLFFTAYRPHVEEQRKKWISNSFVPRNGGVEPMLRIKEDVAIESALVTGEIPFLREVSEFCLTVNRLGILPEKYTWAWLPNRQIIRQWESKVCDHILETENCDLSLPDVVIKLLDGSLPSIERAKNYIKTSSGRFGIFNNYTVESAVLLSLLFVDCRVQAIWSLLEEEGGRFSKLQSEIGDVKFELTDDQLKSIGNAEGIDALTCDFIALWFELGNRVDLLGDSDRLFQSFFQVLDEWENDDQPCVGIPRFVESKSTEGIDTPNGARAQQIQSNNEPSTQKTMSTAQLTQPINPEQNSEDGIPRAVGEPVDPDSDSESRRSEPNFDFESSPYRAIKELKSRKEFVQWARGGDKGGTKRADLICRILVLLQLRIFLMDLSYLCHSDSSDAYLAERDAGIVLRVL</sequence>
<organism evidence="3 4">
    <name type="scientific">Arthrobotrys musiformis</name>
    <dbReference type="NCBI Taxonomy" id="47236"/>
    <lineage>
        <taxon>Eukaryota</taxon>
        <taxon>Fungi</taxon>
        <taxon>Dikarya</taxon>
        <taxon>Ascomycota</taxon>
        <taxon>Pezizomycotina</taxon>
        <taxon>Orbiliomycetes</taxon>
        <taxon>Orbiliales</taxon>
        <taxon>Orbiliaceae</taxon>
        <taxon>Arthrobotrys</taxon>
    </lineage>
</organism>
<reference evidence="3 4" key="1">
    <citation type="submission" date="2023-08" db="EMBL/GenBank/DDBJ databases">
        <authorList>
            <person name="Palmer J.M."/>
        </authorList>
    </citation>
    <scope>NUCLEOTIDE SEQUENCE [LARGE SCALE GENOMIC DNA]</scope>
    <source>
        <strain evidence="3 4">TWF481</strain>
    </source>
</reference>
<feature type="region of interest" description="Disordered" evidence="1">
    <location>
        <begin position="1"/>
        <end position="20"/>
    </location>
</feature>
<evidence type="ECO:0000256" key="1">
    <source>
        <dbReference type="SAM" id="MobiDB-lite"/>
    </source>
</evidence>
<feature type="transmembrane region" description="Helical" evidence="2">
    <location>
        <begin position="29"/>
        <end position="50"/>
    </location>
</feature>
<evidence type="ECO:0000313" key="4">
    <source>
        <dbReference type="Proteomes" id="UP001370758"/>
    </source>
</evidence>
<dbReference type="EMBL" id="JAVHJL010000001">
    <property type="protein sequence ID" value="KAK6511188.1"/>
    <property type="molecule type" value="Genomic_DNA"/>
</dbReference>
<name>A0AAV9WLN2_9PEZI</name>
<feature type="region of interest" description="Disordered" evidence="1">
    <location>
        <begin position="676"/>
        <end position="750"/>
    </location>
</feature>